<dbReference type="Gene3D" id="3.30.310.10">
    <property type="entry name" value="TATA-Binding Protein"/>
    <property type="match status" value="2"/>
</dbReference>
<dbReference type="InterPro" id="IPR012295">
    <property type="entry name" value="TBP_dom_sf"/>
</dbReference>
<dbReference type="EMBL" id="MN739221">
    <property type="protein sequence ID" value="QHS94387.1"/>
    <property type="molecule type" value="Genomic_DNA"/>
</dbReference>
<sequence>MTSSIQTESVVFGSSYLDLIKYAYDQNHLVYITTITWLFKINSQHIDLLKLYMSFDVPNVTIETVKKSKTFLNQITLNFVNFSTKSIKIFKNGHVQVTGLSSYFECVQVSNMTLEWLNKFIPSSDSFSYKMVCNSQRIVMINLSLDTNINSFIILKDLCKTLNEDPHVLLSSYAPENHRGIVVKLKSGVSLFVFHTGRIIMTHSSILGLKEGYINMCHHFVNGNTNDVPIYKKNIDTVLYGYDIKDLMGLVTV</sequence>
<organism evidence="1">
    <name type="scientific">viral metagenome</name>
    <dbReference type="NCBI Taxonomy" id="1070528"/>
    <lineage>
        <taxon>unclassified sequences</taxon>
        <taxon>metagenomes</taxon>
        <taxon>organismal metagenomes</taxon>
    </lineage>
</organism>
<name>A0A6C0BPS3_9ZZZZ</name>
<protein>
    <submittedName>
        <fullName evidence="1">Uncharacterized protein</fullName>
    </submittedName>
</protein>
<reference evidence="1" key="1">
    <citation type="journal article" date="2020" name="Nature">
        <title>Giant virus diversity and host interactions through global metagenomics.</title>
        <authorList>
            <person name="Schulz F."/>
            <person name="Roux S."/>
            <person name="Paez-Espino D."/>
            <person name="Jungbluth S."/>
            <person name="Walsh D.A."/>
            <person name="Denef V.J."/>
            <person name="McMahon K.D."/>
            <person name="Konstantinidis K.T."/>
            <person name="Eloe-Fadrosh E.A."/>
            <person name="Kyrpides N.C."/>
            <person name="Woyke T."/>
        </authorList>
    </citation>
    <scope>NUCLEOTIDE SEQUENCE</scope>
    <source>
        <strain evidence="1">GVMAG-M-3300018416-26</strain>
    </source>
</reference>
<proteinExistence type="predicted"/>
<dbReference type="AlphaFoldDB" id="A0A6C0BPS3"/>
<evidence type="ECO:0000313" key="1">
    <source>
        <dbReference type="EMBL" id="QHS94387.1"/>
    </source>
</evidence>
<accession>A0A6C0BPS3</accession>